<evidence type="ECO:0000259" key="4">
    <source>
        <dbReference type="Pfam" id="PF24894"/>
    </source>
</evidence>
<dbReference type="Gene3D" id="3.90.550.10">
    <property type="entry name" value="Spore Coat Polysaccharide Biosynthesis Protein SpsA, Chain A"/>
    <property type="match status" value="1"/>
</dbReference>
<dbReference type="SUPFAM" id="SSF51161">
    <property type="entry name" value="Trimeric LpxA-like enzymes"/>
    <property type="match status" value="1"/>
</dbReference>
<dbReference type="Pfam" id="PF24894">
    <property type="entry name" value="Hexapep_GlmU"/>
    <property type="match status" value="1"/>
</dbReference>
<dbReference type="SUPFAM" id="SSF53448">
    <property type="entry name" value="Nucleotide-diphospho-sugar transferases"/>
    <property type="match status" value="1"/>
</dbReference>
<protein>
    <submittedName>
        <fullName evidence="5">Glucose-1-phosphate adenylyltransferase, GlgD subunit</fullName>
        <ecNumber evidence="5">2.7.7.27</ecNumber>
    </submittedName>
</protein>
<evidence type="ECO:0000313" key="5">
    <source>
        <dbReference type="EMBL" id="AEF93825.1"/>
    </source>
</evidence>
<dbReference type="AlphaFoldDB" id="F6B9X7"/>
<keyword evidence="2" id="KW-0320">Glycogen biosynthesis</keyword>
<dbReference type="CDD" id="cd02508">
    <property type="entry name" value="ADP_Glucose_PP"/>
    <property type="match status" value="1"/>
</dbReference>
<evidence type="ECO:0000256" key="2">
    <source>
        <dbReference type="ARBA" id="ARBA00023056"/>
    </source>
</evidence>
<dbReference type="STRING" id="868595.Desca_0949"/>
<dbReference type="InterPro" id="IPR011831">
    <property type="entry name" value="ADP-Glc_PPase"/>
</dbReference>
<dbReference type="InterPro" id="IPR056818">
    <property type="entry name" value="GlmU/GlgC-like_hexapep"/>
</dbReference>
<keyword evidence="5" id="KW-0548">Nucleotidyltransferase</keyword>
<evidence type="ECO:0000259" key="3">
    <source>
        <dbReference type="Pfam" id="PF00483"/>
    </source>
</evidence>
<keyword evidence="5" id="KW-0808">Transferase</keyword>
<proteinExistence type="inferred from homology"/>
<feature type="domain" description="Nucleotidyl transferase" evidence="3">
    <location>
        <begin position="17"/>
        <end position="230"/>
    </location>
</feature>
<dbReference type="PANTHER" id="PTHR43523">
    <property type="entry name" value="GLUCOSE-1-PHOSPHATE ADENYLYLTRANSFERASE-RELATED"/>
    <property type="match status" value="1"/>
</dbReference>
<keyword evidence="6" id="KW-1185">Reference proteome</keyword>
<dbReference type="Pfam" id="PF00483">
    <property type="entry name" value="NTP_transferase"/>
    <property type="match status" value="1"/>
</dbReference>
<dbReference type="EC" id="2.7.7.27" evidence="5"/>
<gene>
    <name evidence="5" type="ordered locus">Desca_0949</name>
</gene>
<dbReference type="HOGENOM" id="CLU_029499_14_0_9"/>
<comment type="similarity">
    <text evidence="1">Belongs to the bacterial/plant glucose-1-phosphate adenylyltransferase family.</text>
</comment>
<sequence>MKDVMGIINLMENEEFLKEVTQHRPAAAIPIGGRYRMIDFILSNMVNSGIRNIGIIVQTKYRALMDHLGNGKDWDLDRKRDGLFYLPPAYFHYPLGIYRWDIRHFHSHLDYISYSRQKYVIISGSNMICNLDFRPAFNFHRQMQADITVLYKEEDALSEDLSQFTIIETAADGRIVDMAMQPDKISSTKVSMEMYIMEKSLLVELINRCSSRGECDLIKDGIIKNLDRLKIYGYPHQGYLAQINSITSYFRHNMDLLNPAIWQQLFFKPGLIYTKVKDGAPTKYAGDSSVQNAIIANDCIIEGTVENSIIFRGVHIYRGAYVKDSIIMQKTTIAEDARVEYVIADKEVFITKGKHLKGEKDYPLVIKKKTVI</sequence>
<evidence type="ECO:0000256" key="1">
    <source>
        <dbReference type="ARBA" id="ARBA00010443"/>
    </source>
</evidence>
<dbReference type="InterPro" id="IPR005835">
    <property type="entry name" value="NTP_transferase_dom"/>
</dbReference>
<feature type="domain" description="Glucose-1-phosphate adenylyltransferase/Bifunctional protein GlmU-like C-terminal hexapeptide" evidence="4">
    <location>
        <begin position="288"/>
        <end position="355"/>
    </location>
</feature>
<evidence type="ECO:0000313" key="6">
    <source>
        <dbReference type="Proteomes" id="UP000009226"/>
    </source>
</evidence>
<organism evidence="5 6">
    <name type="scientific">Desulfotomaculum nigrificans (strain DSM 14880 / VKM B-2319 / CO-1-SRB)</name>
    <name type="common">Desulfotomaculum carboxydivorans</name>
    <dbReference type="NCBI Taxonomy" id="868595"/>
    <lineage>
        <taxon>Bacteria</taxon>
        <taxon>Bacillati</taxon>
        <taxon>Bacillota</taxon>
        <taxon>Clostridia</taxon>
        <taxon>Eubacteriales</taxon>
        <taxon>Desulfotomaculaceae</taxon>
        <taxon>Desulfotomaculum</taxon>
    </lineage>
</organism>
<dbReference type="CDD" id="cd04651">
    <property type="entry name" value="LbH_G1P_AT_C"/>
    <property type="match status" value="1"/>
</dbReference>
<dbReference type="GO" id="GO:0005978">
    <property type="term" value="P:glycogen biosynthetic process"/>
    <property type="evidence" value="ECO:0007669"/>
    <property type="project" value="UniProtKB-KW"/>
</dbReference>
<dbReference type="eggNOG" id="COG0448">
    <property type="taxonomic scope" value="Bacteria"/>
</dbReference>
<dbReference type="InterPro" id="IPR011004">
    <property type="entry name" value="Trimer_LpxA-like_sf"/>
</dbReference>
<dbReference type="GO" id="GO:0008878">
    <property type="term" value="F:glucose-1-phosphate adenylyltransferase activity"/>
    <property type="evidence" value="ECO:0007669"/>
    <property type="project" value="UniProtKB-EC"/>
</dbReference>
<dbReference type="Proteomes" id="UP000009226">
    <property type="component" value="Chromosome"/>
</dbReference>
<dbReference type="NCBIfam" id="TIGR02092">
    <property type="entry name" value="glgD"/>
    <property type="match status" value="1"/>
</dbReference>
<dbReference type="PANTHER" id="PTHR43523:SF6">
    <property type="entry name" value="GLYCOGEN BIOSYNTHESIS PROTEIN GLGD"/>
    <property type="match status" value="1"/>
</dbReference>
<dbReference type="InterPro" id="IPR011832">
    <property type="entry name" value="GlgDAde_trans"/>
</dbReference>
<dbReference type="Gene3D" id="2.160.10.10">
    <property type="entry name" value="Hexapeptide repeat proteins"/>
    <property type="match status" value="1"/>
</dbReference>
<dbReference type="RefSeq" id="WP_013809938.1">
    <property type="nucleotide sequence ID" value="NC_015565.1"/>
</dbReference>
<dbReference type="KEGG" id="dca:Desca_0949"/>
<dbReference type="EMBL" id="CP002736">
    <property type="protein sequence ID" value="AEF93825.1"/>
    <property type="molecule type" value="Genomic_DNA"/>
</dbReference>
<accession>F6B9X7</accession>
<reference evidence="5 6" key="1">
    <citation type="submission" date="2011-05" db="EMBL/GenBank/DDBJ databases">
        <title>Complete sequence of Desulfotomaculum carboxydivorans CO-1-SRB.</title>
        <authorList>
            <consortium name="US DOE Joint Genome Institute"/>
            <person name="Lucas S."/>
            <person name="Han J."/>
            <person name="Lapidus A."/>
            <person name="Cheng J.-F."/>
            <person name="Goodwin L."/>
            <person name="Pitluck S."/>
            <person name="Peters L."/>
            <person name="Mikhailova N."/>
            <person name="Lu M."/>
            <person name="Han C."/>
            <person name="Tapia R."/>
            <person name="Land M."/>
            <person name="Hauser L."/>
            <person name="Kyrpides N."/>
            <person name="Ivanova N."/>
            <person name="Pagani I."/>
            <person name="Stams A."/>
            <person name="Plugge C."/>
            <person name="Muyzer G."/>
            <person name="Kuever J."/>
            <person name="Parshina S."/>
            <person name="Ivanova A."/>
            <person name="Nazina T."/>
            <person name="Woyke T."/>
        </authorList>
    </citation>
    <scope>NUCLEOTIDE SEQUENCE [LARGE SCALE GENOMIC DNA]</scope>
    <source>
        <strain evidence="6">DSM 14880 / VKM B-2319 / CO-1-SRB</strain>
    </source>
</reference>
<name>F6B9X7_DESCC</name>
<dbReference type="InterPro" id="IPR029044">
    <property type="entry name" value="Nucleotide-diphossugar_trans"/>
</dbReference>